<organism evidence="5 6">
    <name type="scientific">Acidovorax facilis</name>
    <dbReference type="NCBI Taxonomy" id="12917"/>
    <lineage>
        <taxon>Bacteria</taxon>
        <taxon>Pseudomonadati</taxon>
        <taxon>Pseudomonadota</taxon>
        <taxon>Betaproteobacteria</taxon>
        <taxon>Burkholderiales</taxon>
        <taxon>Comamonadaceae</taxon>
        <taxon>Acidovorax</taxon>
    </lineage>
</organism>
<dbReference type="InterPro" id="IPR033891">
    <property type="entry name" value="TTC38"/>
</dbReference>
<proteinExistence type="inferred from homology"/>
<accession>A0ABV8D4P5</accession>
<sequence>MPSSTHTRTTDSLGNPVTLQDTASAAALNDFVEGFIACEARAVNVLNAAADTSPIVQASCAALHMFAESADAPRNARPFINQALANAPQASDREQRFVAAVAAWVDGDLPRAIALHEEQARLFPRDLASLKLGQYHLFNRGDSPGMLRLALQAVPAAADVPYLHGMLAFGWEQCHLLDRAEASARHAIALCRKEPWAHHALAHVMLTQGRIREGTDFMASMSDTWTGLNSFMVTHNWWHQALFLLEQDRHAEVLALYDSQVWGVVKEYTQDQIGAVSLLARLELAGVDVGNRWADVADHLALRLADHVLPFLDLQYLYGLARAGRMEAVHTLHNNIAAHAATRTEAHERTVWQQVCVPAAQGLLAHAQGDWATAAEQLGAALPRLVEIGGSHAQRDLFHQIWLDALQRNGQWAAVQNLLQPLVNGQPESKRLARQVGVVNGVLGLPEGCGGRAFQ</sequence>
<evidence type="ECO:0000313" key="5">
    <source>
        <dbReference type="EMBL" id="MFC3933327.1"/>
    </source>
</evidence>
<dbReference type="Proteomes" id="UP001595693">
    <property type="component" value="Unassembled WGS sequence"/>
</dbReference>
<evidence type="ECO:0000313" key="6">
    <source>
        <dbReference type="Proteomes" id="UP001595693"/>
    </source>
</evidence>
<name>A0ABV8D4P5_9BURK</name>
<comment type="caution">
    <text evidence="5">The sequence shown here is derived from an EMBL/GenBank/DDBJ whole genome shotgun (WGS) entry which is preliminary data.</text>
</comment>
<reference evidence="6" key="1">
    <citation type="journal article" date="2019" name="Int. J. Syst. Evol. Microbiol.">
        <title>The Global Catalogue of Microorganisms (GCM) 10K type strain sequencing project: providing services to taxonomists for standard genome sequencing and annotation.</title>
        <authorList>
            <consortium name="The Broad Institute Genomics Platform"/>
            <consortium name="The Broad Institute Genome Sequencing Center for Infectious Disease"/>
            <person name="Wu L."/>
            <person name="Ma J."/>
        </authorList>
    </citation>
    <scope>NUCLEOTIDE SEQUENCE [LARGE SCALE GENOMIC DNA]</scope>
    <source>
        <strain evidence="6">CCUG 2113</strain>
    </source>
</reference>
<comment type="similarity">
    <text evidence="1">Belongs to the TTC38 family.</text>
</comment>
<dbReference type="InterPro" id="IPR011990">
    <property type="entry name" value="TPR-like_helical_dom_sf"/>
</dbReference>
<dbReference type="CDD" id="cd05804">
    <property type="entry name" value="StaR_like"/>
    <property type="match status" value="1"/>
</dbReference>
<protein>
    <recommendedName>
        <fullName evidence="2">Tetratricopeptide repeat protein 38</fullName>
    </recommendedName>
</protein>
<evidence type="ECO:0000256" key="2">
    <source>
        <dbReference type="ARBA" id="ARBA00019992"/>
    </source>
</evidence>
<dbReference type="EMBL" id="JBHSAJ010000002">
    <property type="protein sequence ID" value="MFC3933327.1"/>
    <property type="molecule type" value="Genomic_DNA"/>
</dbReference>
<evidence type="ECO:0000256" key="1">
    <source>
        <dbReference type="ARBA" id="ARBA00005857"/>
    </source>
</evidence>
<keyword evidence="3" id="KW-0677">Repeat</keyword>
<gene>
    <name evidence="5" type="ORF">ACFOW3_01675</name>
</gene>
<keyword evidence="4" id="KW-0802">TPR repeat</keyword>
<dbReference type="PANTHER" id="PTHR16263:SF4">
    <property type="entry name" value="TETRATRICOPEPTIDE REPEAT PROTEIN 38"/>
    <property type="match status" value="1"/>
</dbReference>
<evidence type="ECO:0000256" key="3">
    <source>
        <dbReference type="ARBA" id="ARBA00022737"/>
    </source>
</evidence>
<keyword evidence="6" id="KW-1185">Reference proteome</keyword>
<dbReference type="Gene3D" id="1.25.40.10">
    <property type="entry name" value="Tetratricopeptide repeat domain"/>
    <property type="match status" value="1"/>
</dbReference>
<dbReference type="SUPFAM" id="SSF48452">
    <property type="entry name" value="TPR-like"/>
    <property type="match status" value="1"/>
</dbReference>
<dbReference type="RefSeq" id="WP_055399087.1">
    <property type="nucleotide sequence ID" value="NZ_JAMXAX010000001.1"/>
</dbReference>
<evidence type="ECO:0000256" key="4">
    <source>
        <dbReference type="ARBA" id="ARBA00022803"/>
    </source>
</evidence>
<dbReference type="PANTHER" id="PTHR16263">
    <property type="entry name" value="TETRATRICOPEPTIDE REPEAT PROTEIN 38"/>
    <property type="match status" value="1"/>
</dbReference>